<evidence type="ECO:0008006" key="3">
    <source>
        <dbReference type="Google" id="ProtNLM"/>
    </source>
</evidence>
<name>F8X514_9BACT</name>
<dbReference type="STRING" id="742767.HMPREF9456_03323"/>
<dbReference type="GeneID" id="78083918"/>
<proteinExistence type="predicted"/>
<protein>
    <recommendedName>
        <fullName evidence="3">YopX protein domain-containing protein</fullName>
    </recommendedName>
</protein>
<dbReference type="HOGENOM" id="CLU_1852009_0_0_10"/>
<comment type="caution">
    <text evidence="1">The sequence shown here is derived from an EMBL/GenBank/DDBJ whole genome shotgun (WGS) entry which is preliminary data.</text>
</comment>
<dbReference type="AlphaFoldDB" id="F8X514"/>
<reference evidence="1 2" key="1">
    <citation type="submission" date="2011-04" db="EMBL/GenBank/DDBJ databases">
        <title>The Genome Sequence of Dysgonomonas mossii DSM 22836.</title>
        <authorList>
            <consortium name="The Broad Institute Genome Sequencing Platform"/>
            <person name="Earl A."/>
            <person name="Ward D."/>
            <person name="Feldgarden M."/>
            <person name="Gevers D."/>
            <person name="Pudlo N."/>
            <person name="Martens E."/>
            <person name="Allen-Vercoe E."/>
            <person name="Young S.K."/>
            <person name="Zeng Q."/>
            <person name="Gargeya S."/>
            <person name="Fitzgerald M."/>
            <person name="Haas B."/>
            <person name="Abouelleil A."/>
            <person name="Alvarado L."/>
            <person name="Arachchi H.M."/>
            <person name="Berlin A."/>
            <person name="Brown A."/>
            <person name="Chapman S.B."/>
            <person name="Chen Z."/>
            <person name="Dunbar C."/>
            <person name="Freedman E."/>
            <person name="Gearin G."/>
            <person name="Gellesch M."/>
            <person name="Goldberg J."/>
            <person name="Griggs A."/>
            <person name="Gujja S."/>
            <person name="Heiman D."/>
            <person name="Howarth C."/>
            <person name="Larson L."/>
            <person name="Lui A."/>
            <person name="MacDonald P.J.P."/>
            <person name="Mehta T."/>
            <person name="Montmayeur A."/>
            <person name="Murphy C."/>
            <person name="Neiman D."/>
            <person name="Pearson M."/>
            <person name="Priest M."/>
            <person name="Roberts A."/>
            <person name="Saif S."/>
            <person name="Shea T."/>
            <person name="Shenoy N."/>
            <person name="Sisk P."/>
            <person name="Stolte C."/>
            <person name="Sykes S."/>
            <person name="Yandava C."/>
            <person name="Wortman J."/>
            <person name="Nusbaum C."/>
            <person name="Birren B."/>
        </authorList>
    </citation>
    <scope>NUCLEOTIDE SEQUENCE [LARGE SCALE GENOMIC DNA]</scope>
    <source>
        <strain evidence="1 2">DSM 22836</strain>
    </source>
</reference>
<keyword evidence="2" id="KW-1185">Reference proteome</keyword>
<evidence type="ECO:0000313" key="2">
    <source>
        <dbReference type="Proteomes" id="UP000006420"/>
    </source>
</evidence>
<gene>
    <name evidence="1" type="ORF">HMPREF9456_03323</name>
</gene>
<accession>F8X514</accession>
<dbReference type="RefSeq" id="WP_006844690.1">
    <property type="nucleotide sequence ID" value="NZ_AQWJ01000012.1"/>
</dbReference>
<evidence type="ECO:0000313" key="1">
    <source>
        <dbReference type="EMBL" id="EGK04712.1"/>
    </source>
</evidence>
<dbReference type="EMBL" id="ADLW01000021">
    <property type="protein sequence ID" value="EGK04712.1"/>
    <property type="molecule type" value="Genomic_DNA"/>
</dbReference>
<sequence>MRVFKFKAKRRDNKEWVYGDLIHGVGSKQGLMYILPRTNIYPSGCSDLDGWNVIPDTICRLLHISDDGTEHYEGDIYEHEAYKGDVVLLVYDSSILSVIGQIYSKGSNSMNVSLSAWEIDNRCKKIGNSEDDLSLLMG</sequence>
<dbReference type="SUPFAM" id="SSF159006">
    <property type="entry name" value="YopX-like"/>
    <property type="match status" value="1"/>
</dbReference>
<organism evidence="1 2">
    <name type="scientific">Dysgonomonas mossii DSM 22836</name>
    <dbReference type="NCBI Taxonomy" id="742767"/>
    <lineage>
        <taxon>Bacteria</taxon>
        <taxon>Pseudomonadati</taxon>
        <taxon>Bacteroidota</taxon>
        <taxon>Bacteroidia</taxon>
        <taxon>Bacteroidales</taxon>
        <taxon>Dysgonomonadaceae</taxon>
        <taxon>Dysgonomonas</taxon>
    </lineage>
</organism>
<dbReference type="Proteomes" id="UP000006420">
    <property type="component" value="Unassembled WGS sequence"/>
</dbReference>